<proteinExistence type="predicted"/>
<organism evidence="8 9">
    <name type="scientific">Ruania alkalisoli</name>
    <dbReference type="NCBI Taxonomy" id="2779775"/>
    <lineage>
        <taxon>Bacteria</taxon>
        <taxon>Bacillati</taxon>
        <taxon>Actinomycetota</taxon>
        <taxon>Actinomycetes</taxon>
        <taxon>Micrococcales</taxon>
        <taxon>Ruaniaceae</taxon>
        <taxon>Ruania</taxon>
    </lineage>
</organism>
<evidence type="ECO:0000259" key="7">
    <source>
        <dbReference type="PROSITE" id="PS50110"/>
    </source>
</evidence>
<keyword evidence="4" id="KW-0804">Transcription</keyword>
<dbReference type="PANTHER" id="PTHR43214">
    <property type="entry name" value="TWO-COMPONENT RESPONSE REGULATOR"/>
    <property type="match status" value="1"/>
</dbReference>
<evidence type="ECO:0000256" key="3">
    <source>
        <dbReference type="ARBA" id="ARBA00023125"/>
    </source>
</evidence>
<dbReference type="GO" id="GO:0000160">
    <property type="term" value="P:phosphorelay signal transduction system"/>
    <property type="evidence" value="ECO:0007669"/>
    <property type="project" value="InterPro"/>
</dbReference>
<dbReference type="PANTHER" id="PTHR43214:SF24">
    <property type="entry name" value="TRANSCRIPTIONAL REGULATORY PROTEIN NARL-RELATED"/>
    <property type="match status" value="1"/>
</dbReference>
<dbReference type="Gene3D" id="3.40.50.2300">
    <property type="match status" value="1"/>
</dbReference>
<dbReference type="PRINTS" id="PR00038">
    <property type="entry name" value="HTHLUXR"/>
</dbReference>
<evidence type="ECO:0000259" key="6">
    <source>
        <dbReference type="PROSITE" id="PS50043"/>
    </source>
</evidence>
<name>A0A7M1SPR3_9MICO</name>
<dbReference type="EMBL" id="CP063169">
    <property type="protein sequence ID" value="QOR69465.1"/>
    <property type="molecule type" value="Genomic_DNA"/>
</dbReference>
<protein>
    <submittedName>
        <fullName evidence="8">Response regulator transcription factor</fullName>
    </submittedName>
</protein>
<evidence type="ECO:0000256" key="2">
    <source>
        <dbReference type="ARBA" id="ARBA00023015"/>
    </source>
</evidence>
<keyword evidence="3" id="KW-0238">DNA-binding</keyword>
<sequence>MTNPTRVLIVDDHEIVRRGVVGVIDTVDDLTVVAEASTVAEAIQRAELTRPDLLLVDLQLPDGTGVDVIDGVRAVLPEVRAVVLTSFGDPQARAAAQAAGARAFVLKSVRGGQMLDAVRAVAAGRTLLRDTPVEPRGDDPFELLTPTQRRIVELIGDGLSNREVADRLGVAEKTVKNHVTSLLATLGLQRRTQVVAWVTGRRRDQDPQWRHAPT</sequence>
<dbReference type="RefSeq" id="WP_193495865.1">
    <property type="nucleotide sequence ID" value="NZ_CP063169.1"/>
</dbReference>
<dbReference type="SMART" id="SM00421">
    <property type="entry name" value="HTH_LUXR"/>
    <property type="match status" value="1"/>
</dbReference>
<gene>
    <name evidence="8" type="ORF">IM660_12285</name>
</gene>
<keyword evidence="9" id="KW-1185">Reference proteome</keyword>
<dbReference type="InterPro" id="IPR016032">
    <property type="entry name" value="Sig_transdc_resp-reg_C-effctor"/>
</dbReference>
<dbReference type="Proteomes" id="UP000593758">
    <property type="component" value="Chromosome"/>
</dbReference>
<feature type="domain" description="HTH luxR-type" evidence="6">
    <location>
        <begin position="137"/>
        <end position="202"/>
    </location>
</feature>
<reference evidence="8 9" key="1">
    <citation type="submission" date="2020-10" db="EMBL/GenBank/DDBJ databases">
        <title>Haloactinobacterium sp. RN3S43, a bacterium isolated from saline soil.</title>
        <authorList>
            <person name="Sun J.-Q."/>
        </authorList>
    </citation>
    <scope>NUCLEOTIDE SEQUENCE [LARGE SCALE GENOMIC DNA]</scope>
    <source>
        <strain evidence="8 9">RN3S43</strain>
    </source>
</reference>
<evidence type="ECO:0000313" key="9">
    <source>
        <dbReference type="Proteomes" id="UP000593758"/>
    </source>
</evidence>
<dbReference type="GO" id="GO:0003677">
    <property type="term" value="F:DNA binding"/>
    <property type="evidence" value="ECO:0007669"/>
    <property type="project" value="UniProtKB-KW"/>
</dbReference>
<dbReference type="SUPFAM" id="SSF46894">
    <property type="entry name" value="C-terminal effector domain of the bipartite response regulators"/>
    <property type="match status" value="1"/>
</dbReference>
<dbReference type="CDD" id="cd17535">
    <property type="entry name" value="REC_NarL-like"/>
    <property type="match status" value="1"/>
</dbReference>
<keyword evidence="2" id="KW-0805">Transcription regulation</keyword>
<dbReference type="Pfam" id="PF00196">
    <property type="entry name" value="GerE"/>
    <property type="match status" value="1"/>
</dbReference>
<dbReference type="InterPro" id="IPR039420">
    <property type="entry name" value="WalR-like"/>
</dbReference>
<evidence type="ECO:0000313" key="8">
    <source>
        <dbReference type="EMBL" id="QOR69465.1"/>
    </source>
</evidence>
<dbReference type="CDD" id="cd06170">
    <property type="entry name" value="LuxR_C_like"/>
    <property type="match status" value="1"/>
</dbReference>
<dbReference type="SUPFAM" id="SSF52172">
    <property type="entry name" value="CheY-like"/>
    <property type="match status" value="1"/>
</dbReference>
<evidence type="ECO:0000256" key="5">
    <source>
        <dbReference type="PROSITE-ProRule" id="PRU00169"/>
    </source>
</evidence>
<dbReference type="PROSITE" id="PS50110">
    <property type="entry name" value="RESPONSE_REGULATORY"/>
    <property type="match status" value="1"/>
</dbReference>
<keyword evidence="1 5" id="KW-0597">Phosphoprotein</keyword>
<dbReference type="KEGG" id="halt:IM660_12285"/>
<evidence type="ECO:0000256" key="4">
    <source>
        <dbReference type="ARBA" id="ARBA00023163"/>
    </source>
</evidence>
<dbReference type="InterPro" id="IPR011006">
    <property type="entry name" value="CheY-like_superfamily"/>
</dbReference>
<accession>A0A7M1SPR3</accession>
<dbReference type="AlphaFoldDB" id="A0A7M1SPR3"/>
<feature type="domain" description="Response regulatory" evidence="7">
    <location>
        <begin position="6"/>
        <end position="122"/>
    </location>
</feature>
<evidence type="ECO:0000256" key="1">
    <source>
        <dbReference type="ARBA" id="ARBA00022553"/>
    </source>
</evidence>
<dbReference type="InterPro" id="IPR000792">
    <property type="entry name" value="Tscrpt_reg_LuxR_C"/>
</dbReference>
<dbReference type="InterPro" id="IPR058245">
    <property type="entry name" value="NreC/VraR/RcsB-like_REC"/>
</dbReference>
<dbReference type="InterPro" id="IPR001789">
    <property type="entry name" value="Sig_transdc_resp-reg_receiver"/>
</dbReference>
<dbReference type="SMART" id="SM00448">
    <property type="entry name" value="REC"/>
    <property type="match status" value="1"/>
</dbReference>
<dbReference type="Pfam" id="PF00072">
    <property type="entry name" value="Response_reg"/>
    <property type="match status" value="1"/>
</dbReference>
<dbReference type="PROSITE" id="PS50043">
    <property type="entry name" value="HTH_LUXR_2"/>
    <property type="match status" value="1"/>
</dbReference>
<feature type="modified residue" description="4-aspartylphosphate" evidence="5">
    <location>
        <position position="57"/>
    </location>
</feature>
<dbReference type="GO" id="GO:0006355">
    <property type="term" value="P:regulation of DNA-templated transcription"/>
    <property type="evidence" value="ECO:0007669"/>
    <property type="project" value="InterPro"/>
</dbReference>